<organism evidence="1 2">
    <name type="scientific">Lupinus albus</name>
    <name type="common">White lupine</name>
    <name type="synonym">Lupinus termis</name>
    <dbReference type="NCBI Taxonomy" id="3870"/>
    <lineage>
        <taxon>Eukaryota</taxon>
        <taxon>Viridiplantae</taxon>
        <taxon>Streptophyta</taxon>
        <taxon>Embryophyta</taxon>
        <taxon>Tracheophyta</taxon>
        <taxon>Spermatophyta</taxon>
        <taxon>Magnoliopsida</taxon>
        <taxon>eudicotyledons</taxon>
        <taxon>Gunneridae</taxon>
        <taxon>Pentapetalae</taxon>
        <taxon>rosids</taxon>
        <taxon>fabids</taxon>
        <taxon>Fabales</taxon>
        <taxon>Fabaceae</taxon>
        <taxon>Papilionoideae</taxon>
        <taxon>50 kb inversion clade</taxon>
        <taxon>genistoids sensu lato</taxon>
        <taxon>core genistoids</taxon>
        <taxon>Genisteae</taxon>
        <taxon>Lupinus</taxon>
    </lineage>
</organism>
<dbReference type="EMBL" id="WOCE01000011">
    <property type="protein sequence ID" value="KAE9604121.1"/>
    <property type="molecule type" value="Genomic_DNA"/>
</dbReference>
<accession>A0A6A4PR60</accession>
<proteinExistence type="predicted"/>
<gene>
    <name evidence="1" type="ORF">Lalb_Chr11g0067971</name>
</gene>
<evidence type="ECO:0000313" key="1">
    <source>
        <dbReference type="EMBL" id="KAE9604121.1"/>
    </source>
</evidence>
<dbReference type="AlphaFoldDB" id="A0A6A4PR60"/>
<reference evidence="2" key="1">
    <citation type="journal article" date="2020" name="Nat. Commun.">
        <title>Genome sequence of the cluster root forming white lupin.</title>
        <authorList>
            <person name="Hufnagel B."/>
            <person name="Marques A."/>
            <person name="Soriano A."/>
            <person name="Marques L."/>
            <person name="Divol F."/>
            <person name="Doumas P."/>
            <person name="Sallet E."/>
            <person name="Mancinotti D."/>
            <person name="Carrere S."/>
            <person name="Marande W."/>
            <person name="Arribat S."/>
            <person name="Keller J."/>
            <person name="Huneau C."/>
            <person name="Blein T."/>
            <person name="Aime D."/>
            <person name="Laguerre M."/>
            <person name="Taylor J."/>
            <person name="Schubert V."/>
            <person name="Nelson M."/>
            <person name="Geu-Flores F."/>
            <person name="Crespi M."/>
            <person name="Gallardo-Guerrero K."/>
            <person name="Delaux P.-M."/>
            <person name="Salse J."/>
            <person name="Berges H."/>
            <person name="Guyot R."/>
            <person name="Gouzy J."/>
            <person name="Peret B."/>
        </authorList>
    </citation>
    <scope>NUCLEOTIDE SEQUENCE [LARGE SCALE GENOMIC DNA]</scope>
    <source>
        <strain evidence="2">cv. Amiga</strain>
    </source>
</reference>
<sequence>MSPIFVSRVVRICPDFHKWLRLNTQELQNKLFCWFYFSQLFI</sequence>
<keyword evidence="2" id="KW-1185">Reference proteome</keyword>
<evidence type="ECO:0000313" key="2">
    <source>
        <dbReference type="Proteomes" id="UP000447434"/>
    </source>
</evidence>
<comment type="caution">
    <text evidence="1">The sequence shown here is derived from an EMBL/GenBank/DDBJ whole genome shotgun (WGS) entry which is preliminary data.</text>
</comment>
<dbReference type="Proteomes" id="UP000447434">
    <property type="component" value="Chromosome 11"/>
</dbReference>
<name>A0A6A4PR60_LUPAL</name>
<protein>
    <submittedName>
        <fullName evidence="1">Uncharacterized protein</fullName>
    </submittedName>
</protein>